<dbReference type="KEGG" id="lamb:KBB96_20125"/>
<reference evidence="1" key="1">
    <citation type="submission" date="2021-04" db="EMBL/GenBank/DDBJ databases">
        <title>Luteolibacter sp. 32A isolated from the skin of an Anderson's salamander (Ambystoma andersonii).</title>
        <authorList>
            <person name="Spergser J."/>
            <person name="Busse H.-J."/>
        </authorList>
    </citation>
    <scope>NUCLEOTIDE SEQUENCE</scope>
    <source>
        <strain evidence="1">32A</strain>
    </source>
</reference>
<keyword evidence="2" id="KW-1185">Reference proteome</keyword>
<organism evidence="1 2">
    <name type="scientific">Luteolibacter ambystomatis</name>
    <dbReference type="NCBI Taxonomy" id="2824561"/>
    <lineage>
        <taxon>Bacteria</taxon>
        <taxon>Pseudomonadati</taxon>
        <taxon>Verrucomicrobiota</taxon>
        <taxon>Verrucomicrobiia</taxon>
        <taxon>Verrucomicrobiales</taxon>
        <taxon>Verrucomicrobiaceae</taxon>
        <taxon>Luteolibacter</taxon>
    </lineage>
</organism>
<name>A0A975IZG1_9BACT</name>
<dbReference type="EMBL" id="CP073100">
    <property type="protein sequence ID" value="QUE51149.1"/>
    <property type="molecule type" value="Genomic_DNA"/>
</dbReference>
<protein>
    <submittedName>
        <fullName evidence="1">Uncharacterized protein</fullName>
    </submittedName>
</protein>
<gene>
    <name evidence="1" type="ORF">KBB96_20125</name>
</gene>
<evidence type="ECO:0000313" key="2">
    <source>
        <dbReference type="Proteomes" id="UP000676169"/>
    </source>
</evidence>
<evidence type="ECO:0000313" key="1">
    <source>
        <dbReference type="EMBL" id="QUE51149.1"/>
    </source>
</evidence>
<proteinExistence type="predicted"/>
<dbReference type="AlphaFoldDB" id="A0A975IZG1"/>
<dbReference type="Proteomes" id="UP000676169">
    <property type="component" value="Chromosome"/>
</dbReference>
<dbReference type="RefSeq" id="WP_211631288.1">
    <property type="nucleotide sequence ID" value="NZ_CP073100.1"/>
</dbReference>
<accession>A0A975IZG1</accession>
<sequence length="427" mass="47669">MPLTLSQLQSSLPQGGLFGGGAWRWSPEPLKLTASEARFITRLGHPLAQFQKASDTIYRRSANGKLPSWIAETLDVGKPEWMVREQRHAGTVNQLPRVIRPDLILGHDSFALTELDSVPGGIGVTAWLSRVYADAGYDILGGRDGMLDGFRSLMPEGGAILVSEEAGDYRPEMEWLASQLGEAWEVMAAEEYEPDGRTLYRFFELFDWEAIPSSRRIATKATAGEISLSSPFKPHLEDKLWLALLWSPGLRRIWEQSMRQNHLQRLRELVPFGWVMDPAPLPPHAALPKLDVNSWEEVAAFSQKERQLVLKISGFHETAWGSRGVYIGHDLPGTEWKARIDEALASADEQPWLLQEFREGRLIEHPVFNADGSVEMMRGRARLCPYFFTDDAGETTFAGCLATLVPADKKKIHGMSDGVLVPVTVAV</sequence>